<keyword evidence="1" id="KW-0862">Zinc</keyword>
<keyword evidence="1" id="KW-0863">Zinc-finger</keyword>
<feature type="region of interest" description="Disordered" evidence="2">
    <location>
        <begin position="722"/>
        <end position="778"/>
    </location>
</feature>
<feature type="compositionally biased region" description="Acidic residues" evidence="2">
    <location>
        <begin position="567"/>
        <end position="587"/>
    </location>
</feature>
<dbReference type="PANTHER" id="PTHR31669">
    <property type="entry name" value="PROTEIN FAR1-RELATED SEQUENCE 10-RELATED"/>
    <property type="match status" value="1"/>
</dbReference>
<evidence type="ECO:0000256" key="1">
    <source>
        <dbReference type="RuleBase" id="RU367018"/>
    </source>
</evidence>
<dbReference type="EMBL" id="CP144752">
    <property type="protein sequence ID" value="WVZ89108.1"/>
    <property type="molecule type" value="Genomic_DNA"/>
</dbReference>
<comment type="function">
    <text evidence="1">Putative transcription activator involved in regulating light control of development.</text>
</comment>
<feature type="compositionally biased region" description="Low complexity" evidence="2">
    <location>
        <begin position="15"/>
        <end position="29"/>
    </location>
</feature>
<comment type="subcellular location">
    <subcellularLocation>
        <location evidence="1">Nucleus</location>
    </subcellularLocation>
</comment>
<feature type="region of interest" description="Disordered" evidence="2">
    <location>
        <begin position="567"/>
        <end position="628"/>
    </location>
</feature>
<keyword evidence="1" id="KW-0479">Metal-binding</keyword>
<evidence type="ECO:0000256" key="2">
    <source>
        <dbReference type="SAM" id="MobiDB-lite"/>
    </source>
</evidence>
<dbReference type="Proteomes" id="UP001341281">
    <property type="component" value="Chromosome 08"/>
</dbReference>
<accession>A0AAQ3UDD6</accession>
<sequence>MAASPTRPASTVVTPQAAAAGSSQPSHHSTIMDIATPRTLQGGGLPVRTPASNASPGGLDEARREFATPPVALRAPGCDEIIPEESRRLGDAVQRAPMKTITDQEMDTPHILQSHPDTIDPRIVPRVGMTFNNVDEAHNFYRLQDILEEDEMQGCTAKEEKDQLQCNKTHDPKYMDFIGAMQDSRIPNHCIMDYVSEMHGGPENVPVTSQDMRKPCAVFGFALLGDETVEIFEWVFNAFKTCMGGEGPRVMLTDQDPAMPVALGRVFPNTIHRLCLWHVQNRFMPFLNELYDRFKDDDFKSHFQSIIHHPLTTREFDNAWAMMLEKFHLHEDVTLKNLYDIRQQWIPAFFKHNYYGLMVSTQRSESMNKLVKSAHVDANTPLHEFAKQMMKLLHSRKMKEAKEALGCKGQKETNTLYEFEIKVARAYTRAVMNRFEESMKYATAYKIARDPDGGVNDWVVQHTKRSNRIVWGRHEFKGMEDVEASRIPKEYVLQRYTNLARQDVVFSRDDKKMKGKDGETQSYRQKTMLKSTMKVINKASMSKAGHDKYLDVMGELMELLERVEPDIGVDESCETSDVEGDLDEGVPDGDLREDNLRKRRDASSSDAGRDNQVDSDVEDGGGGVVAEPVPVSTMHQDENNNGGVGHQPSAQHIHALRLDGTCLPDMEARKERPDRAKSKGRTIKETESMVLRLCAKGEKKKNRKCKKCGIADGHNSHTCLSVKENRDRLAKLGGRPRGRPPGSKNKSARTAPEWNETSTSKKRRLIVSNDDESADDST</sequence>
<reference evidence="4 5" key="1">
    <citation type="submission" date="2024-02" db="EMBL/GenBank/DDBJ databases">
        <title>High-quality chromosome-scale genome assembly of Pensacola bahiagrass (Paspalum notatum Flugge var. saurae).</title>
        <authorList>
            <person name="Vega J.M."/>
            <person name="Podio M."/>
            <person name="Orjuela J."/>
            <person name="Siena L.A."/>
            <person name="Pessino S.C."/>
            <person name="Combes M.C."/>
            <person name="Mariac C."/>
            <person name="Albertini E."/>
            <person name="Pupilli F."/>
            <person name="Ortiz J.P.A."/>
            <person name="Leblanc O."/>
        </authorList>
    </citation>
    <scope>NUCLEOTIDE SEQUENCE [LARGE SCALE GENOMIC DNA]</scope>
    <source>
        <strain evidence="4">R1</strain>
        <tissue evidence="4">Leaf</tissue>
    </source>
</reference>
<feature type="region of interest" description="Disordered" evidence="2">
    <location>
        <begin position="665"/>
        <end position="684"/>
    </location>
</feature>
<protein>
    <recommendedName>
        <fullName evidence="1">Protein FAR1-RELATED SEQUENCE</fullName>
    </recommendedName>
</protein>
<dbReference type="PANTHER" id="PTHR31669:SF217">
    <property type="entry name" value="PROTEIN FAR1-RELATED SEQUENCE"/>
    <property type="match status" value="1"/>
</dbReference>
<evidence type="ECO:0000313" key="4">
    <source>
        <dbReference type="EMBL" id="WVZ89108.1"/>
    </source>
</evidence>
<feature type="compositionally biased region" description="Basic and acidic residues" evidence="2">
    <location>
        <begin position="666"/>
        <end position="684"/>
    </location>
</feature>
<evidence type="ECO:0000313" key="5">
    <source>
        <dbReference type="Proteomes" id="UP001341281"/>
    </source>
</evidence>
<keyword evidence="5" id="KW-1185">Reference proteome</keyword>
<feature type="compositionally biased region" description="Basic and acidic residues" evidence="2">
    <location>
        <begin position="589"/>
        <end position="612"/>
    </location>
</feature>
<feature type="region of interest" description="Disordered" evidence="2">
    <location>
        <begin position="1"/>
        <end position="61"/>
    </location>
</feature>
<keyword evidence="1" id="KW-0539">Nucleus</keyword>
<feature type="domain" description="MULE transposase" evidence="3">
    <location>
        <begin position="206"/>
        <end position="281"/>
    </location>
</feature>
<name>A0AAQ3UDD6_PASNO</name>
<dbReference type="GO" id="GO:0008270">
    <property type="term" value="F:zinc ion binding"/>
    <property type="evidence" value="ECO:0007669"/>
    <property type="project" value="UniProtKB-UniRule"/>
</dbReference>
<dbReference type="AlphaFoldDB" id="A0AAQ3UDD6"/>
<dbReference type="Pfam" id="PF10551">
    <property type="entry name" value="MULE"/>
    <property type="match status" value="1"/>
</dbReference>
<proteinExistence type="inferred from homology"/>
<gene>
    <name evidence="4" type="ORF">U9M48_035561</name>
</gene>
<comment type="similarity">
    <text evidence="1">Belongs to the FHY3/FAR1 family.</text>
</comment>
<organism evidence="4 5">
    <name type="scientific">Paspalum notatum var. saurae</name>
    <dbReference type="NCBI Taxonomy" id="547442"/>
    <lineage>
        <taxon>Eukaryota</taxon>
        <taxon>Viridiplantae</taxon>
        <taxon>Streptophyta</taxon>
        <taxon>Embryophyta</taxon>
        <taxon>Tracheophyta</taxon>
        <taxon>Spermatophyta</taxon>
        <taxon>Magnoliopsida</taxon>
        <taxon>Liliopsida</taxon>
        <taxon>Poales</taxon>
        <taxon>Poaceae</taxon>
        <taxon>PACMAD clade</taxon>
        <taxon>Panicoideae</taxon>
        <taxon>Andropogonodae</taxon>
        <taxon>Paspaleae</taxon>
        <taxon>Paspalinae</taxon>
        <taxon>Paspalum</taxon>
    </lineage>
</organism>
<dbReference type="InterPro" id="IPR031052">
    <property type="entry name" value="FHY3/FAR1"/>
</dbReference>
<evidence type="ECO:0000259" key="3">
    <source>
        <dbReference type="Pfam" id="PF10551"/>
    </source>
</evidence>
<dbReference type="GO" id="GO:0006355">
    <property type="term" value="P:regulation of DNA-templated transcription"/>
    <property type="evidence" value="ECO:0007669"/>
    <property type="project" value="UniProtKB-UniRule"/>
</dbReference>
<dbReference type="InterPro" id="IPR018289">
    <property type="entry name" value="MULE_transposase_dom"/>
</dbReference>
<dbReference type="GO" id="GO:0005634">
    <property type="term" value="C:nucleus"/>
    <property type="evidence" value="ECO:0007669"/>
    <property type="project" value="UniProtKB-SubCell"/>
</dbReference>
<feature type="compositionally biased region" description="Acidic residues" evidence="2">
    <location>
        <begin position="769"/>
        <end position="778"/>
    </location>
</feature>